<dbReference type="PATRIC" id="fig|1280950.3.peg.2944"/>
<dbReference type="PANTHER" id="PTHR30485:SF2">
    <property type="entry name" value="BLL0597 PROTEIN"/>
    <property type="match status" value="1"/>
</dbReference>
<dbReference type="SUPFAM" id="SSF81342">
    <property type="entry name" value="Transmembrane di-heme cytochromes"/>
    <property type="match status" value="1"/>
</dbReference>
<evidence type="ECO:0000256" key="4">
    <source>
        <dbReference type="ARBA" id="ARBA00022989"/>
    </source>
</evidence>
<dbReference type="InterPro" id="IPR016174">
    <property type="entry name" value="Di-haem_cyt_TM"/>
</dbReference>
<name>A0A059FFS7_9PROT</name>
<feature type="domain" description="Cytochrome b561 bacterial/Ni-hydrogenase" evidence="7">
    <location>
        <begin position="10"/>
        <end position="184"/>
    </location>
</feature>
<comment type="caution">
    <text evidence="8">The sequence shown here is derived from an EMBL/GenBank/DDBJ whole genome shotgun (WGS) entry which is preliminary data.</text>
</comment>
<keyword evidence="3 6" id="KW-0812">Transmembrane</keyword>
<keyword evidence="4 6" id="KW-1133">Transmembrane helix</keyword>
<dbReference type="GO" id="GO:0020037">
    <property type="term" value="F:heme binding"/>
    <property type="evidence" value="ECO:0007669"/>
    <property type="project" value="TreeGrafter"/>
</dbReference>
<proteinExistence type="predicted"/>
<dbReference type="PANTHER" id="PTHR30485">
    <property type="entry name" value="NI/FE-HYDROGENASE 1 B-TYPE CYTOCHROME SUBUNIT"/>
    <property type="match status" value="1"/>
</dbReference>
<dbReference type="Proteomes" id="UP000025171">
    <property type="component" value="Unassembled WGS sequence"/>
</dbReference>
<dbReference type="Gene3D" id="1.20.950.20">
    <property type="entry name" value="Transmembrane di-heme cytochromes, Chain C"/>
    <property type="match status" value="1"/>
</dbReference>
<evidence type="ECO:0000259" key="7">
    <source>
        <dbReference type="Pfam" id="PF01292"/>
    </source>
</evidence>
<dbReference type="Pfam" id="PF01292">
    <property type="entry name" value="Ni_hydr_CYTB"/>
    <property type="match status" value="1"/>
</dbReference>
<dbReference type="EMBL" id="ARYK01000008">
    <property type="protein sequence ID" value="KCZ89469.1"/>
    <property type="molecule type" value="Genomic_DNA"/>
</dbReference>
<keyword evidence="9" id="KW-1185">Reference proteome</keyword>
<feature type="transmembrane region" description="Helical" evidence="6">
    <location>
        <begin position="13"/>
        <end position="32"/>
    </location>
</feature>
<protein>
    <submittedName>
        <fullName evidence="8">Ni/Fe-hydrogenase 1 b-type cytochrome subunit</fullName>
    </submittedName>
</protein>
<sequence>MPDSRAQVQVWDWTLRLFHWLTVFGFALMWWTAEQGIMDWHRRLGVTLVGLLVYRLVWGLIGPATARFARMLVRPRELLAHVRDMLGRRHHPHFGHNPAGALSVIAMLLALATQVSTGLFAVDVDGLESGPLGRYVSFETGRLFAEIHHISFKVLLTLIGLHLVAIATYLLLFKDNLVRPMLTGHRPRADFGTSPADSRARWPRIIGAAVIALAVVSAILYAGG</sequence>
<keyword evidence="2" id="KW-1003">Cell membrane</keyword>
<evidence type="ECO:0000256" key="2">
    <source>
        <dbReference type="ARBA" id="ARBA00022475"/>
    </source>
</evidence>
<gene>
    <name evidence="8" type="ORF">HJO_14662</name>
</gene>
<feature type="transmembrane region" description="Helical" evidence="6">
    <location>
        <begin position="99"/>
        <end position="122"/>
    </location>
</feature>
<comment type="subcellular location">
    <subcellularLocation>
        <location evidence="1">Cell membrane</location>
        <topology evidence="1">Multi-pass membrane protein</topology>
    </subcellularLocation>
</comment>
<dbReference type="InterPro" id="IPR051542">
    <property type="entry name" value="Hydrogenase_cytochrome"/>
</dbReference>
<evidence type="ECO:0000313" key="9">
    <source>
        <dbReference type="Proteomes" id="UP000025171"/>
    </source>
</evidence>
<feature type="transmembrane region" description="Helical" evidence="6">
    <location>
        <begin position="150"/>
        <end position="172"/>
    </location>
</feature>
<feature type="transmembrane region" description="Helical" evidence="6">
    <location>
        <begin position="205"/>
        <end position="223"/>
    </location>
</feature>
<dbReference type="eggNOG" id="COG3658">
    <property type="taxonomic scope" value="Bacteria"/>
</dbReference>
<evidence type="ECO:0000256" key="5">
    <source>
        <dbReference type="ARBA" id="ARBA00023136"/>
    </source>
</evidence>
<dbReference type="GO" id="GO:0022904">
    <property type="term" value="P:respiratory electron transport chain"/>
    <property type="evidence" value="ECO:0007669"/>
    <property type="project" value="InterPro"/>
</dbReference>
<dbReference type="AlphaFoldDB" id="A0A059FFS7"/>
<reference evidence="8 9" key="1">
    <citation type="journal article" date="2014" name="Antonie Van Leeuwenhoek">
        <title>Hyphomonas beringensis sp. nov. and Hyphomonas chukchiensis sp. nov., isolated from surface seawater of the Bering Sea and Chukchi Sea.</title>
        <authorList>
            <person name="Li C."/>
            <person name="Lai Q."/>
            <person name="Li G."/>
            <person name="Dong C."/>
            <person name="Wang J."/>
            <person name="Liao Y."/>
            <person name="Shao Z."/>
        </authorList>
    </citation>
    <scope>NUCLEOTIDE SEQUENCE [LARGE SCALE GENOMIC DNA]</scope>
    <source>
        <strain evidence="8 9">MHS-2</strain>
    </source>
</reference>
<evidence type="ECO:0000256" key="1">
    <source>
        <dbReference type="ARBA" id="ARBA00004651"/>
    </source>
</evidence>
<evidence type="ECO:0000256" key="6">
    <source>
        <dbReference type="SAM" id="Phobius"/>
    </source>
</evidence>
<feature type="transmembrane region" description="Helical" evidence="6">
    <location>
        <begin position="44"/>
        <end position="66"/>
    </location>
</feature>
<dbReference type="GO" id="GO:0009055">
    <property type="term" value="F:electron transfer activity"/>
    <property type="evidence" value="ECO:0007669"/>
    <property type="project" value="InterPro"/>
</dbReference>
<dbReference type="InterPro" id="IPR011577">
    <property type="entry name" value="Cyt_b561_bac/Ni-Hgenase"/>
</dbReference>
<organism evidence="8 9">
    <name type="scientific">Hyphomonas johnsonii MHS-2</name>
    <dbReference type="NCBI Taxonomy" id="1280950"/>
    <lineage>
        <taxon>Bacteria</taxon>
        <taxon>Pseudomonadati</taxon>
        <taxon>Pseudomonadota</taxon>
        <taxon>Alphaproteobacteria</taxon>
        <taxon>Hyphomonadales</taxon>
        <taxon>Hyphomonadaceae</taxon>
        <taxon>Hyphomonas</taxon>
    </lineage>
</organism>
<accession>A0A059FFS7</accession>
<dbReference type="STRING" id="1280950.HJO_14662"/>
<dbReference type="GO" id="GO:0005886">
    <property type="term" value="C:plasma membrane"/>
    <property type="evidence" value="ECO:0007669"/>
    <property type="project" value="UniProtKB-SubCell"/>
</dbReference>
<dbReference type="OrthoDB" id="196472at2"/>
<keyword evidence="5 6" id="KW-0472">Membrane</keyword>
<dbReference type="RefSeq" id="WP_035618296.1">
    <property type="nucleotide sequence ID" value="NZ_ARYK01000008.1"/>
</dbReference>
<evidence type="ECO:0000256" key="3">
    <source>
        <dbReference type="ARBA" id="ARBA00022692"/>
    </source>
</evidence>
<evidence type="ECO:0000313" key="8">
    <source>
        <dbReference type="EMBL" id="KCZ89469.1"/>
    </source>
</evidence>